<feature type="region of interest" description="Disordered" evidence="1">
    <location>
        <begin position="31"/>
        <end position="61"/>
    </location>
</feature>
<evidence type="ECO:0000256" key="1">
    <source>
        <dbReference type="SAM" id="MobiDB-lite"/>
    </source>
</evidence>
<gene>
    <name evidence="2" type="ORF">K443DRAFT_132861</name>
</gene>
<organism evidence="2 3">
    <name type="scientific">Laccaria amethystina LaAM-08-1</name>
    <dbReference type="NCBI Taxonomy" id="1095629"/>
    <lineage>
        <taxon>Eukaryota</taxon>
        <taxon>Fungi</taxon>
        <taxon>Dikarya</taxon>
        <taxon>Basidiomycota</taxon>
        <taxon>Agaricomycotina</taxon>
        <taxon>Agaricomycetes</taxon>
        <taxon>Agaricomycetidae</taxon>
        <taxon>Agaricales</taxon>
        <taxon>Agaricineae</taxon>
        <taxon>Hydnangiaceae</taxon>
        <taxon>Laccaria</taxon>
    </lineage>
</organism>
<accession>A0A0C9X4P3</accession>
<keyword evidence="3" id="KW-1185">Reference proteome</keyword>
<reference evidence="3" key="2">
    <citation type="submission" date="2015-01" db="EMBL/GenBank/DDBJ databases">
        <title>Evolutionary Origins and Diversification of the Mycorrhizal Mutualists.</title>
        <authorList>
            <consortium name="DOE Joint Genome Institute"/>
            <consortium name="Mycorrhizal Genomics Consortium"/>
            <person name="Kohler A."/>
            <person name="Kuo A."/>
            <person name="Nagy L.G."/>
            <person name="Floudas D."/>
            <person name="Copeland A."/>
            <person name="Barry K.W."/>
            <person name="Cichocki N."/>
            <person name="Veneault-Fourrey C."/>
            <person name="LaButti K."/>
            <person name="Lindquist E.A."/>
            <person name="Lipzen A."/>
            <person name="Lundell T."/>
            <person name="Morin E."/>
            <person name="Murat C."/>
            <person name="Riley R."/>
            <person name="Ohm R."/>
            <person name="Sun H."/>
            <person name="Tunlid A."/>
            <person name="Henrissat B."/>
            <person name="Grigoriev I.V."/>
            <person name="Hibbett D.S."/>
            <person name="Martin F."/>
        </authorList>
    </citation>
    <scope>NUCLEOTIDE SEQUENCE [LARGE SCALE GENOMIC DNA]</scope>
    <source>
        <strain evidence="3">LaAM-08-1</strain>
    </source>
</reference>
<evidence type="ECO:0000313" key="2">
    <source>
        <dbReference type="EMBL" id="KIJ99980.1"/>
    </source>
</evidence>
<name>A0A0C9X4P3_9AGAR</name>
<reference evidence="2 3" key="1">
    <citation type="submission" date="2014-04" db="EMBL/GenBank/DDBJ databases">
        <authorList>
            <consortium name="DOE Joint Genome Institute"/>
            <person name="Kuo A."/>
            <person name="Kohler A."/>
            <person name="Nagy L.G."/>
            <person name="Floudas D."/>
            <person name="Copeland A."/>
            <person name="Barry K.W."/>
            <person name="Cichocki N."/>
            <person name="Veneault-Fourrey C."/>
            <person name="LaButti K."/>
            <person name="Lindquist E.A."/>
            <person name="Lipzen A."/>
            <person name="Lundell T."/>
            <person name="Morin E."/>
            <person name="Murat C."/>
            <person name="Sun H."/>
            <person name="Tunlid A."/>
            <person name="Henrissat B."/>
            <person name="Grigoriev I.V."/>
            <person name="Hibbett D.S."/>
            <person name="Martin F."/>
            <person name="Nordberg H.P."/>
            <person name="Cantor M.N."/>
            <person name="Hua S.X."/>
        </authorList>
    </citation>
    <scope>NUCLEOTIDE SEQUENCE [LARGE SCALE GENOMIC DNA]</scope>
    <source>
        <strain evidence="2 3">LaAM-08-1</strain>
    </source>
</reference>
<evidence type="ECO:0000313" key="3">
    <source>
        <dbReference type="Proteomes" id="UP000054477"/>
    </source>
</evidence>
<protein>
    <submittedName>
        <fullName evidence="2">Uncharacterized protein</fullName>
    </submittedName>
</protein>
<dbReference type="HOGENOM" id="CLU_1669639_0_0_1"/>
<sequence length="158" mass="17246">MLQKFPHHQGQLNPGTLSAITQGLSWSTMYPTQPLLTGEKSAPPIDSQPSRTDGSMGKKKVKWDDTTLWDDKTSIEPSNPALSHMRDLKEGTELSFGFFNTLGSTPPTSFFSTPGDLLTPNTGLTQDVTIGLATPSQTIFRDNIRDHNATSSANLRMP</sequence>
<dbReference type="Proteomes" id="UP000054477">
    <property type="component" value="Unassembled WGS sequence"/>
</dbReference>
<dbReference type="EMBL" id="KN838635">
    <property type="protein sequence ID" value="KIJ99980.1"/>
    <property type="molecule type" value="Genomic_DNA"/>
</dbReference>
<proteinExistence type="predicted"/>
<dbReference type="AlphaFoldDB" id="A0A0C9X4P3"/>